<dbReference type="CDD" id="cd00082">
    <property type="entry name" value="HisKA"/>
    <property type="match status" value="1"/>
</dbReference>
<dbReference type="GO" id="GO:0000155">
    <property type="term" value="F:phosphorelay sensor kinase activity"/>
    <property type="evidence" value="ECO:0007669"/>
    <property type="project" value="InterPro"/>
</dbReference>
<dbReference type="Gene3D" id="1.10.287.130">
    <property type="match status" value="1"/>
</dbReference>
<evidence type="ECO:0000313" key="5">
    <source>
        <dbReference type="Proteomes" id="UP000494205"/>
    </source>
</evidence>
<evidence type="ECO:0000256" key="1">
    <source>
        <dbReference type="ARBA" id="ARBA00000085"/>
    </source>
</evidence>
<name>A0A6J5AKK2_9BURK</name>
<dbReference type="EC" id="2.7.13.3" evidence="2"/>
<accession>A0A6J5AKK2</accession>
<dbReference type="InterPro" id="IPR003661">
    <property type="entry name" value="HisK_dim/P_dom"/>
</dbReference>
<dbReference type="AlphaFoldDB" id="A0A6J5AKK2"/>
<dbReference type="EMBL" id="CADIJZ010000006">
    <property type="protein sequence ID" value="CAB3669181.1"/>
    <property type="molecule type" value="Genomic_DNA"/>
</dbReference>
<organism evidence="4 5">
    <name type="scientific">Paraburkholderia rhynchosiae</name>
    <dbReference type="NCBI Taxonomy" id="487049"/>
    <lineage>
        <taxon>Bacteria</taxon>
        <taxon>Pseudomonadati</taxon>
        <taxon>Pseudomonadota</taxon>
        <taxon>Betaproteobacteria</taxon>
        <taxon>Burkholderiales</taxon>
        <taxon>Burkholderiaceae</taxon>
        <taxon>Paraburkholderia</taxon>
    </lineage>
</organism>
<gene>
    <name evidence="4" type="ORF">LMG27174_02059</name>
</gene>
<evidence type="ECO:0000259" key="3">
    <source>
        <dbReference type="Pfam" id="PF00512"/>
    </source>
</evidence>
<feature type="domain" description="Signal transduction histidine kinase dimerisation/phosphoacceptor" evidence="3">
    <location>
        <begin position="35"/>
        <end position="59"/>
    </location>
</feature>
<evidence type="ECO:0000256" key="2">
    <source>
        <dbReference type="ARBA" id="ARBA00012438"/>
    </source>
</evidence>
<reference evidence="4 5" key="1">
    <citation type="submission" date="2020-04" db="EMBL/GenBank/DDBJ databases">
        <authorList>
            <person name="De Canck E."/>
        </authorList>
    </citation>
    <scope>NUCLEOTIDE SEQUENCE [LARGE SCALE GENOMIC DNA]</scope>
    <source>
        <strain evidence="4 5">LMG 27174</strain>
    </source>
</reference>
<sequence>MALTTRIDRSWIGAASDITERREAEQRVKDADRRKDEFLAMLAHELRNPLAPIGAAAELKNFCESVCNLSFSIYPAMAEFKHVDPEALPAKKRSGLPSVRTQDAATSAACLAWAYSKGSCPAEPDPACVERASF</sequence>
<comment type="catalytic activity">
    <reaction evidence="1">
        <text>ATP + protein L-histidine = ADP + protein N-phospho-L-histidine.</text>
        <dbReference type="EC" id="2.7.13.3"/>
    </reaction>
</comment>
<proteinExistence type="predicted"/>
<protein>
    <recommendedName>
        <fullName evidence="2">histidine kinase</fullName>
        <ecNumber evidence="2">2.7.13.3</ecNumber>
    </recommendedName>
</protein>
<dbReference type="SUPFAM" id="SSF47384">
    <property type="entry name" value="Homodimeric domain of signal transducing histidine kinase"/>
    <property type="match status" value="1"/>
</dbReference>
<dbReference type="Proteomes" id="UP000494205">
    <property type="component" value="Unassembled WGS sequence"/>
</dbReference>
<dbReference type="InterPro" id="IPR036097">
    <property type="entry name" value="HisK_dim/P_sf"/>
</dbReference>
<dbReference type="Pfam" id="PF00512">
    <property type="entry name" value="HisKA"/>
    <property type="match status" value="1"/>
</dbReference>
<evidence type="ECO:0000313" key="4">
    <source>
        <dbReference type="EMBL" id="CAB3669181.1"/>
    </source>
</evidence>